<keyword evidence="1" id="KW-0175">Coiled coil</keyword>
<evidence type="ECO:0000256" key="2">
    <source>
        <dbReference type="SAM" id="Phobius"/>
    </source>
</evidence>
<keyword evidence="2" id="KW-0812">Transmembrane</keyword>
<protein>
    <submittedName>
        <fullName evidence="3">Uncharacterized protein</fullName>
    </submittedName>
</protein>
<feature type="transmembrane region" description="Helical" evidence="2">
    <location>
        <begin position="73"/>
        <end position="95"/>
    </location>
</feature>
<dbReference type="Proteomes" id="UP000232455">
    <property type="component" value="Unassembled WGS sequence"/>
</dbReference>
<accession>A0ABX4Q4M1</accession>
<reference evidence="3 4" key="1">
    <citation type="submission" date="2017-11" db="EMBL/GenBank/DDBJ databases">
        <title>Genome sequencing of a diverse group of Pseudomonas species.</title>
        <authorList>
            <person name="Loper J."/>
        </authorList>
    </citation>
    <scope>NUCLEOTIDE SEQUENCE [LARGE SCALE GENOMIC DNA]</scope>
    <source>
        <strain evidence="3 4">LMG 25716</strain>
    </source>
</reference>
<organism evidence="3 4">
    <name type="scientific">Pseudomonas baetica</name>
    <dbReference type="NCBI Taxonomy" id="674054"/>
    <lineage>
        <taxon>Bacteria</taxon>
        <taxon>Pseudomonadati</taxon>
        <taxon>Pseudomonadota</taxon>
        <taxon>Gammaproteobacteria</taxon>
        <taxon>Pseudomonadales</taxon>
        <taxon>Pseudomonadaceae</taxon>
        <taxon>Pseudomonas</taxon>
    </lineage>
</organism>
<feature type="coiled-coil region" evidence="1">
    <location>
        <begin position="45"/>
        <end position="72"/>
    </location>
</feature>
<dbReference type="EMBL" id="PHHE01000001">
    <property type="protein sequence ID" value="PKA71729.1"/>
    <property type="molecule type" value="Genomic_DNA"/>
</dbReference>
<name>A0ABX4Q4M1_9PSED</name>
<keyword evidence="2" id="KW-0472">Membrane</keyword>
<evidence type="ECO:0000256" key="1">
    <source>
        <dbReference type="SAM" id="Coils"/>
    </source>
</evidence>
<evidence type="ECO:0000313" key="4">
    <source>
        <dbReference type="Proteomes" id="UP000232455"/>
    </source>
</evidence>
<keyword evidence="4" id="KW-1185">Reference proteome</keyword>
<sequence>MSNLSQKLQKGIQSEMQNLKLKELALNPATVKRLLSDQRKLRAGIVSLQVSLNEQKIDLQNHQQDYKKLTKNLVRFGMLLIILALPLLALLATLLTRTS</sequence>
<evidence type="ECO:0000313" key="3">
    <source>
        <dbReference type="EMBL" id="PKA71729.1"/>
    </source>
</evidence>
<keyword evidence="2" id="KW-1133">Transmembrane helix</keyword>
<comment type="caution">
    <text evidence="3">The sequence shown here is derived from an EMBL/GenBank/DDBJ whole genome shotgun (WGS) entry which is preliminary data.</text>
</comment>
<proteinExistence type="predicted"/>
<gene>
    <name evidence="3" type="ORF">ATI02_4730</name>
</gene>